<keyword evidence="2" id="KW-0472">Membrane</keyword>
<keyword evidence="2" id="KW-1133">Transmembrane helix</keyword>
<keyword evidence="1" id="KW-0175">Coiled coil</keyword>
<evidence type="ECO:0000313" key="3">
    <source>
        <dbReference type="EMBL" id="CAJ1411272.1"/>
    </source>
</evidence>
<name>A0AA36JRV3_9DINO</name>
<dbReference type="Proteomes" id="UP001178507">
    <property type="component" value="Unassembled WGS sequence"/>
</dbReference>
<keyword evidence="4" id="KW-1185">Reference proteome</keyword>
<sequence>MARTLRAAPCCMILWLFGGPVQLLLWNRTFSLPRRAEIDPVTENFLLASISGVAGSVFTSWVKDMQTAQTSLSDVKMEVNMLALNTTFRLAALEKELKKMNEKIDRNHAQLVEKIDLNHAKTG</sequence>
<reference evidence="3" key="1">
    <citation type="submission" date="2023-08" db="EMBL/GenBank/DDBJ databases">
        <authorList>
            <person name="Chen Y."/>
            <person name="Shah S."/>
            <person name="Dougan E. K."/>
            <person name="Thang M."/>
            <person name="Chan C."/>
        </authorList>
    </citation>
    <scope>NUCLEOTIDE SEQUENCE</scope>
</reference>
<feature type="transmembrane region" description="Helical" evidence="2">
    <location>
        <begin position="7"/>
        <end position="25"/>
    </location>
</feature>
<keyword evidence="2" id="KW-0812">Transmembrane</keyword>
<evidence type="ECO:0000256" key="2">
    <source>
        <dbReference type="SAM" id="Phobius"/>
    </source>
</evidence>
<organism evidence="3 4">
    <name type="scientific">Effrenium voratum</name>
    <dbReference type="NCBI Taxonomy" id="2562239"/>
    <lineage>
        <taxon>Eukaryota</taxon>
        <taxon>Sar</taxon>
        <taxon>Alveolata</taxon>
        <taxon>Dinophyceae</taxon>
        <taxon>Suessiales</taxon>
        <taxon>Symbiodiniaceae</taxon>
        <taxon>Effrenium</taxon>
    </lineage>
</organism>
<comment type="caution">
    <text evidence="3">The sequence shown here is derived from an EMBL/GenBank/DDBJ whole genome shotgun (WGS) entry which is preliminary data.</text>
</comment>
<proteinExistence type="predicted"/>
<dbReference type="EMBL" id="CAUJNA010003865">
    <property type="protein sequence ID" value="CAJ1411272.1"/>
    <property type="molecule type" value="Genomic_DNA"/>
</dbReference>
<accession>A0AA36JRV3</accession>
<feature type="coiled-coil region" evidence="1">
    <location>
        <begin position="83"/>
        <end position="114"/>
    </location>
</feature>
<gene>
    <name evidence="3" type="ORF">EVOR1521_LOCUS31882</name>
</gene>
<protein>
    <submittedName>
        <fullName evidence="3">Uncharacterized protein</fullName>
    </submittedName>
</protein>
<evidence type="ECO:0000313" key="4">
    <source>
        <dbReference type="Proteomes" id="UP001178507"/>
    </source>
</evidence>
<evidence type="ECO:0000256" key="1">
    <source>
        <dbReference type="SAM" id="Coils"/>
    </source>
</evidence>
<dbReference type="AlphaFoldDB" id="A0AA36JRV3"/>